<keyword evidence="5" id="KW-0472">Membrane</keyword>
<dbReference type="Gene3D" id="2.60.40.10">
    <property type="entry name" value="Immunoglobulins"/>
    <property type="match status" value="4"/>
</dbReference>
<keyword evidence="5" id="KW-1133">Transmembrane helix</keyword>
<feature type="domain" description="SpaA-like prealbumin fold" evidence="6">
    <location>
        <begin position="355"/>
        <end position="440"/>
    </location>
</feature>
<evidence type="ECO:0008006" key="10">
    <source>
        <dbReference type="Google" id="ProtNLM"/>
    </source>
</evidence>
<protein>
    <recommendedName>
        <fullName evidence="10">TQXA domain-containing protein</fullName>
    </recommendedName>
</protein>
<keyword evidence="2" id="KW-0964">Secreted</keyword>
<dbReference type="AlphaFoldDB" id="K0YPD1"/>
<dbReference type="EMBL" id="AGWP01000009">
    <property type="protein sequence ID" value="EJZ85313.1"/>
    <property type="molecule type" value="Genomic_DNA"/>
</dbReference>
<dbReference type="NCBIfam" id="NF012162">
    <property type="entry name" value="surf_Nterm_1"/>
    <property type="match status" value="1"/>
</dbReference>
<dbReference type="InterPro" id="IPR054758">
    <property type="entry name" value="Lrp-like_ins_dom"/>
</dbReference>
<evidence type="ECO:0000313" key="8">
    <source>
        <dbReference type="EMBL" id="EJZ85313.1"/>
    </source>
</evidence>
<dbReference type="PATRIC" id="fig|888439.3.peg.1808"/>
<feature type="region of interest" description="Disordered" evidence="4">
    <location>
        <begin position="557"/>
        <end position="585"/>
    </location>
</feature>
<comment type="similarity">
    <text evidence="1">Belongs to the serine-aspartate repeat-containing protein (SDr) family.</text>
</comment>
<dbReference type="HOGENOM" id="CLU_020741_1_0_11"/>
<evidence type="ECO:0000256" key="2">
    <source>
        <dbReference type="ARBA" id="ARBA00022525"/>
    </source>
</evidence>
<feature type="domain" description="SpaA-like prealbumin fold" evidence="6">
    <location>
        <begin position="586"/>
        <end position="669"/>
    </location>
</feature>
<feature type="domain" description="Putative surface anchored protein-like helical insertion" evidence="7">
    <location>
        <begin position="110"/>
        <end position="200"/>
    </location>
</feature>
<feature type="compositionally biased region" description="Pro residues" evidence="4">
    <location>
        <begin position="564"/>
        <end position="581"/>
    </location>
</feature>
<evidence type="ECO:0000313" key="9">
    <source>
        <dbReference type="Proteomes" id="UP000006075"/>
    </source>
</evidence>
<dbReference type="Proteomes" id="UP000006075">
    <property type="component" value="Unassembled WGS sequence"/>
</dbReference>
<evidence type="ECO:0000259" key="7">
    <source>
        <dbReference type="Pfam" id="PF22343"/>
    </source>
</evidence>
<feature type="domain" description="SpaA-like prealbumin fold" evidence="6">
    <location>
        <begin position="460"/>
        <end position="545"/>
    </location>
</feature>
<comment type="caution">
    <text evidence="8">The sequence shown here is derived from an EMBL/GenBank/DDBJ whole genome shotgun (WGS) entry which is preliminary data.</text>
</comment>
<feature type="transmembrane region" description="Helical" evidence="5">
    <location>
        <begin position="736"/>
        <end position="756"/>
    </location>
</feature>
<dbReference type="InterPro" id="IPR013783">
    <property type="entry name" value="Ig-like_fold"/>
</dbReference>
<dbReference type="Pfam" id="PF17802">
    <property type="entry name" value="SpaA"/>
    <property type="match status" value="4"/>
</dbReference>
<dbReference type="OrthoDB" id="3196823at2"/>
<dbReference type="Pfam" id="PF22343">
    <property type="entry name" value="Surface-like_ins_dom"/>
    <property type="match status" value="1"/>
</dbReference>
<dbReference type="RefSeq" id="WP_004808199.1">
    <property type="nucleotide sequence ID" value="NZ_JH815217.1"/>
</dbReference>
<evidence type="ECO:0000256" key="3">
    <source>
        <dbReference type="ARBA" id="ARBA00022729"/>
    </source>
</evidence>
<evidence type="ECO:0000256" key="4">
    <source>
        <dbReference type="SAM" id="MobiDB-lite"/>
    </source>
</evidence>
<feature type="domain" description="SpaA-like prealbumin fold" evidence="6">
    <location>
        <begin position="250"/>
        <end position="335"/>
    </location>
</feature>
<keyword evidence="5" id="KW-0812">Transmembrane</keyword>
<feature type="transmembrane region" description="Helical" evidence="5">
    <location>
        <begin position="23"/>
        <end position="45"/>
    </location>
</feature>
<name>K0YPD1_9ACTO</name>
<evidence type="ECO:0000256" key="1">
    <source>
        <dbReference type="ARBA" id="ARBA00007257"/>
    </source>
</evidence>
<dbReference type="eggNOG" id="COG4932">
    <property type="taxonomic scope" value="Bacteria"/>
</dbReference>
<gene>
    <name evidence="8" type="ORF">HMPREF9240_01800</name>
</gene>
<dbReference type="PANTHER" id="PTHR36108">
    <property type="entry name" value="COLOSSIN-B-RELATED"/>
    <property type="match status" value="1"/>
</dbReference>
<dbReference type="GO" id="GO:0005975">
    <property type="term" value="P:carbohydrate metabolic process"/>
    <property type="evidence" value="ECO:0007669"/>
    <property type="project" value="UniProtKB-ARBA"/>
</dbReference>
<proteinExistence type="inferred from homology"/>
<accession>K0YPD1</accession>
<reference evidence="8 9" key="1">
    <citation type="submission" date="2012-07" db="EMBL/GenBank/DDBJ databases">
        <title>The Genome Sequence of Actinomyces neuii subsp. anitratus BVS029A5.</title>
        <authorList>
            <consortium name="The Broad Institute Genome Sequencing Platform"/>
            <person name="Earl A."/>
            <person name="Ward D."/>
            <person name="Feldgarden M."/>
            <person name="Gevers D."/>
            <person name="Saerens B."/>
            <person name="Vaneechoutte M."/>
            <person name="Walker B."/>
            <person name="Young S.K."/>
            <person name="Zeng Q."/>
            <person name="Gargeya S."/>
            <person name="Fitzgerald M."/>
            <person name="Haas B."/>
            <person name="Abouelleil A."/>
            <person name="Alvarado L."/>
            <person name="Arachchi H.M."/>
            <person name="Berlin A."/>
            <person name="Chapman S.B."/>
            <person name="Goldberg J."/>
            <person name="Griggs A."/>
            <person name="Gujja S."/>
            <person name="Hansen M."/>
            <person name="Howarth C."/>
            <person name="Imamovic A."/>
            <person name="Larimer J."/>
            <person name="McCowen C."/>
            <person name="Montmayeur A."/>
            <person name="Murphy C."/>
            <person name="Neiman D."/>
            <person name="Pearson M."/>
            <person name="Priest M."/>
            <person name="Roberts A."/>
            <person name="Saif S."/>
            <person name="Shea T."/>
            <person name="Sisk P."/>
            <person name="Sykes S."/>
            <person name="Wortman J."/>
            <person name="Nusbaum C."/>
            <person name="Birren B."/>
        </authorList>
    </citation>
    <scope>NUCLEOTIDE SEQUENCE [LARGE SCALE GENOMIC DNA]</scope>
    <source>
        <strain evidence="8 9">BVS029A5</strain>
    </source>
</reference>
<evidence type="ECO:0000256" key="5">
    <source>
        <dbReference type="SAM" id="Phobius"/>
    </source>
</evidence>
<organism evidence="8 9">
    <name type="scientific">Winkia neuii BV029A5</name>
    <dbReference type="NCBI Taxonomy" id="888439"/>
    <lineage>
        <taxon>Bacteria</taxon>
        <taxon>Bacillati</taxon>
        <taxon>Actinomycetota</taxon>
        <taxon>Actinomycetes</taxon>
        <taxon>Actinomycetales</taxon>
        <taxon>Actinomycetaceae</taxon>
        <taxon>Winkia</taxon>
    </lineage>
</organism>
<sequence>MLTSLREDNHAISFPLLRTGKHFMLILLAATLIIFSLPLSALAAYPNNSVGVSDNGIYYAHDKASRLKPMTPSGDEADSFAFCINRQKKVPSYSHNSHSGEYHRTDNASANDIYTEWLHNRGGTRSNRIDSAQLDDALRKLIYIYVADPTDIEGASGLRAINPNGIGFYNIIQNLVYHYTEGDKYTTYPRLEQNTAQKMVQDLLERPIDEVIPQNVDVRVNLYKAVPTGILKKSKYQSLVSGRVIVRPTTVHLSKKAVNGTSELEGAKLKVVEGENPTGKTITEWTSGKTTKTIQVTPGTYTMVETTAPAGYEIAEHITFQIDTTGTIKTKTQNGTYTTNNTNTITMLDKHKTHTVHLSKKAVNGTSELEGAKLKVVEGENPTGKTITEWTSGKTTKTIQVTPGTYTMVETTAPAGYEIAEHITFQIDTTGTIKTKTQNGTYTTNNTNTITMLDKHKTHTVHLSKKAVNGTSELEGAKLKVVEGENPTGKTITEWTSGKTTKTIQVTPGTYTMVETTAPAGYEIAEHITFQIDTTGTIKTKTQNGTYTTNNTNTITMLDKVKPPTTPPKPPTDRTPPPTTPAHPEITISKKTLGVETELQGATLRLVEGKSPSGAQIEEWETGLTPRSFGLTPGTYTLIEVKAPTGYKIARPVTFSVEADGTVTLQTRNSSATAKQKKVTMIDEPETPNTPPETPNTPPETPNTPPASPRVSKKPVSSPRVKNLAAVESPLARTGAAGGVLALASAAMLGTGLALLRRRNL</sequence>
<keyword evidence="3" id="KW-0732">Signal</keyword>
<evidence type="ECO:0000259" key="6">
    <source>
        <dbReference type="Pfam" id="PF17802"/>
    </source>
</evidence>
<dbReference type="PANTHER" id="PTHR36108:SF13">
    <property type="entry name" value="COLOSSIN-B-RELATED"/>
    <property type="match status" value="1"/>
</dbReference>
<feature type="region of interest" description="Disordered" evidence="4">
    <location>
        <begin position="668"/>
        <end position="722"/>
    </location>
</feature>
<keyword evidence="9" id="KW-1185">Reference proteome</keyword>
<dbReference type="InterPro" id="IPR041033">
    <property type="entry name" value="SpaA_PFL_dom_1"/>
</dbReference>
<feature type="compositionally biased region" description="Pro residues" evidence="4">
    <location>
        <begin position="688"/>
        <end position="708"/>
    </location>
</feature>